<dbReference type="PRINTS" id="PR00259">
    <property type="entry name" value="TMFOUR"/>
</dbReference>
<dbReference type="PANTHER" id="PTHR19282:SF515">
    <property type="entry name" value="TETRASPANIN"/>
    <property type="match status" value="1"/>
</dbReference>
<feature type="transmembrane region" description="Helical" evidence="6">
    <location>
        <begin position="23"/>
        <end position="48"/>
    </location>
</feature>
<dbReference type="InterPro" id="IPR018499">
    <property type="entry name" value="Tetraspanin/Peripherin"/>
</dbReference>
<dbReference type="SUPFAM" id="SSF48652">
    <property type="entry name" value="Tetraspanin"/>
    <property type="match status" value="1"/>
</dbReference>
<dbReference type="Proteomes" id="UP001168821">
    <property type="component" value="Unassembled WGS sequence"/>
</dbReference>
<evidence type="ECO:0000256" key="5">
    <source>
        <dbReference type="SAM" id="MobiDB-lite"/>
    </source>
</evidence>
<dbReference type="Pfam" id="PF00335">
    <property type="entry name" value="Tetraspanin"/>
    <property type="match status" value="1"/>
</dbReference>
<organism evidence="7 8">
    <name type="scientific">Zophobas morio</name>
    <dbReference type="NCBI Taxonomy" id="2755281"/>
    <lineage>
        <taxon>Eukaryota</taxon>
        <taxon>Metazoa</taxon>
        <taxon>Ecdysozoa</taxon>
        <taxon>Arthropoda</taxon>
        <taxon>Hexapoda</taxon>
        <taxon>Insecta</taxon>
        <taxon>Pterygota</taxon>
        <taxon>Neoptera</taxon>
        <taxon>Endopterygota</taxon>
        <taxon>Coleoptera</taxon>
        <taxon>Polyphaga</taxon>
        <taxon>Cucujiformia</taxon>
        <taxon>Tenebrionidae</taxon>
        <taxon>Zophobas</taxon>
    </lineage>
</organism>
<evidence type="ECO:0008006" key="9">
    <source>
        <dbReference type="Google" id="ProtNLM"/>
    </source>
</evidence>
<evidence type="ECO:0000313" key="7">
    <source>
        <dbReference type="EMBL" id="KAJ3649330.1"/>
    </source>
</evidence>
<evidence type="ECO:0000256" key="2">
    <source>
        <dbReference type="ARBA" id="ARBA00022692"/>
    </source>
</evidence>
<keyword evidence="4 6" id="KW-0472">Membrane</keyword>
<accession>A0AA38I4V1</accession>
<feature type="transmembrane region" description="Helical" evidence="6">
    <location>
        <begin position="60"/>
        <end position="82"/>
    </location>
</feature>
<dbReference type="Gene3D" id="1.10.1450.10">
    <property type="entry name" value="Tetraspanin"/>
    <property type="match status" value="1"/>
</dbReference>
<feature type="region of interest" description="Disordered" evidence="5">
    <location>
        <begin position="323"/>
        <end position="353"/>
    </location>
</feature>
<dbReference type="AlphaFoldDB" id="A0AA38I4V1"/>
<evidence type="ECO:0000256" key="1">
    <source>
        <dbReference type="ARBA" id="ARBA00004141"/>
    </source>
</evidence>
<gene>
    <name evidence="7" type="ORF">Zmor_021080</name>
</gene>
<protein>
    <recommendedName>
        <fullName evidence="9">Tetraspanin</fullName>
    </recommendedName>
</protein>
<feature type="transmembrane region" description="Helical" evidence="6">
    <location>
        <begin position="94"/>
        <end position="120"/>
    </location>
</feature>
<comment type="subcellular location">
    <subcellularLocation>
        <location evidence="1">Membrane</location>
        <topology evidence="1">Multi-pass membrane protein</topology>
    </subcellularLocation>
</comment>
<comment type="caution">
    <text evidence="7">The sequence shown here is derived from an EMBL/GenBank/DDBJ whole genome shotgun (WGS) entry which is preliminary data.</text>
</comment>
<dbReference type="InterPro" id="IPR008952">
    <property type="entry name" value="Tetraspanin_EC2_sf"/>
</dbReference>
<keyword evidence="3 6" id="KW-1133">Transmembrane helix</keyword>
<dbReference type="EMBL" id="JALNTZ010000006">
    <property type="protein sequence ID" value="KAJ3649330.1"/>
    <property type="molecule type" value="Genomic_DNA"/>
</dbReference>
<evidence type="ECO:0000313" key="8">
    <source>
        <dbReference type="Proteomes" id="UP001168821"/>
    </source>
</evidence>
<dbReference type="PANTHER" id="PTHR19282">
    <property type="entry name" value="TETRASPANIN"/>
    <property type="match status" value="1"/>
</dbReference>
<reference evidence="7" key="1">
    <citation type="journal article" date="2023" name="G3 (Bethesda)">
        <title>Whole genome assemblies of Zophobas morio and Tenebrio molitor.</title>
        <authorList>
            <person name="Kaur S."/>
            <person name="Stinson S.A."/>
            <person name="diCenzo G.C."/>
        </authorList>
    </citation>
    <scope>NUCLEOTIDE SEQUENCE</scope>
    <source>
        <strain evidence="7">QUZm001</strain>
    </source>
</reference>
<evidence type="ECO:0000256" key="4">
    <source>
        <dbReference type="ARBA" id="ARBA00023136"/>
    </source>
</evidence>
<dbReference type="GO" id="GO:0005886">
    <property type="term" value="C:plasma membrane"/>
    <property type="evidence" value="ECO:0007669"/>
    <property type="project" value="TreeGrafter"/>
</dbReference>
<evidence type="ECO:0000256" key="6">
    <source>
        <dbReference type="SAM" id="Phobius"/>
    </source>
</evidence>
<proteinExistence type="predicted"/>
<keyword evidence="2 6" id="KW-0812">Transmembrane</keyword>
<evidence type="ECO:0000256" key="3">
    <source>
        <dbReference type="ARBA" id="ARBA00022989"/>
    </source>
</evidence>
<sequence length="353" mass="39486">MTNSIFNPHVSAMDPVTAFAKSLLLTCNIFLTVTGIGLLVYGLILLVIERRYMVIDNYNFSFENWIICTAVILLVVSLFGYYVNYKEIKTYLLLYAILLLLLFVVQVSVALFSAIVLHLGDGVNQMVQAKFEKKFLKNDTNFWKTFTDIQKNFRCCGVHGAKDYHTIPESCCQKRHTNGTCTKIFESSCTQAYSDALTPLHKSGGYICLVFSVLEVNQTTPKILFTYLLRPFPADRCLGGFINPKTIIRFARPAPRNPRNLNRPPSPKPFALCNSVEYQATLRLVAPSRNASYKRVKMASTAFSSCLGAKLAVLVTGSQQRGKVAPTTGRRLVKSATSRHSYSPDTWSSVLIT</sequence>
<dbReference type="CDD" id="cd03127">
    <property type="entry name" value="tetraspanin_LEL"/>
    <property type="match status" value="1"/>
</dbReference>
<keyword evidence="8" id="KW-1185">Reference proteome</keyword>
<feature type="compositionally biased region" description="Polar residues" evidence="5">
    <location>
        <begin position="335"/>
        <end position="353"/>
    </location>
</feature>
<name>A0AA38I4V1_9CUCU</name>